<reference evidence="1 2" key="1">
    <citation type="submission" date="2018-12" db="EMBL/GenBank/DDBJ databases">
        <authorList>
            <person name="Feng G."/>
            <person name="Zhu H."/>
        </authorList>
    </citation>
    <scope>NUCLEOTIDE SEQUENCE [LARGE SCALE GENOMIC DNA]</scope>
    <source>
        <strain evidence="1 2">KCTC 12533</strain>
    </source>
</reference>
<accession>A0A428KUV7</accession>
<comment type="caution">
    <text evidence="1">The sequence shown here is derived from an EMBL/GenBank/DDBJ whole genome shotgun (WGS) entry which is preliminary data.</text>
</comment>
<keyword evidence="2" id="KW-1185">Reference proteome</keyword>
<proteinExistence type="predicted"/>
<dbReference type="Proteomes" id="UP000273500">
    <property type="component" value="Unassembled WGS sequence"/>
</dbReference>
<evidence type="ECO:0000313" key="2">
    <source>
        <dbReference type="Proteomes" id="UP000273500"/>
    </source>
</evidence>
<evidence type="ECO:0008006" key="3">
    <source>
        <dbReference type="Google" id="ProtNLM"/>
    </source>
</evidence>
<gene>
    <name evidence="1" type="ORF">EI291_06530</name>
</gene>
<organism evidence="1 2">
    <name type="scientific">Hymenobacter rigui</name>
    <dbReference type="NCBI Taxonomy" id="334424"/>
    <lineage>
        <taxon>Bacteria</taxon>
        <taxon>Pseudomonadati</taxon>
        <taxon>Bacteroidota</taxon>
        <taxon>Cytophagia</taxon>
        <taxon>Cytophagales</taxon>
        <taxon>Hymenobacteraceae</taxon>
        <taxon>Hymenobacter</taxon>
    </lineage>
</organism>
<dbReference type="EMBL" id="RWIT01000002">
    <property type="protein sequence ID" value="RSK50304.1"/>
    <property type="molecule type" value="Genomic_DNA"/>
</dbReference>
<dbReference type="RefSeq" id="WP_125418998.1">
    <property type="nucleotide sequence ID" value="NZ_RWIT01000002.1"/>
</dbReference>
<name>A0A428KUV7_9BACT</name>
<dbReference type="OrthoDB" id="883890at2"/>
<protein>
    <recommendedName>
        <fullName evidence="3">HAD family hydrolase</fullName>
    </recommendedName>
</protein>
<evidence type="ECO:0000313" key="1">
    <source>
        <dbReference type="EMBL" id="RSK50304.1"/>
    </source>
</evidence>
<sequence length="136" mass="15716">MLNLYLDIDGVLLTTRHSTKPAGIEPLLDIALNRFTCYWLTTHCRGDAATALRYLAQFYESYWLNRLAAVRPTNWDALKTDGIDFTQPFRWLEDAPFEAEKAVLSSQQCQSSLVLVNLRRPLETDRVRLLLEQLSR</sequence>
<dbReference type="AlphaFoldDB" id="A0A428KUV7"/>